<dbReference type="Pfam" id="PF09659">
    <property type="entry name" value="Cas_Csm6_HEPN"/>
    <property type="match status" value="1"/>
</dbReference>
<name>A0A223AQQ1_9FIRM</name>
<accession>A0A223AQQ1</accession>
<evidence type="ECO:0008006" key="5">
    <source>
        <dbReference type="Google" id="ProtNLM"/>
    </source>
</evidence>
<dbReference type="NCBIfam" id="TIGR02672">
    <property type="entry name" value="cas_csm6"/>
    <property type="match status" value="1"/>
</dbReference>
<dbReference type="Proteomes" id="UP000214689">
    <property type="component" value="Chromosome"/>
</dbReference>
<gene>
    <name evidence="3" type="ORF">AXF17_01680</name>
</gene>
<evidence type="ECO:0000259" key="1">
    <source>
        <dbReference type="Pfam" id="PF09659"/>
    </source>
</evidence>
<dbReference type="InterPro" id="IPR013489">
    <property type="entry name" value="CRISPR-assoc_prot_Csm6"/>
</dbReference>
<feature type="domain" description="Csm6 CARF" evidence="2">
    <location>
        <begin position="74"/>
        <end position="177"/>
    </location>
</feature>
<evidence type="ECO:0000313" key="4">
    <source>
        <dbReference type="Proteomes" id="UP000214689"/>
    </source>
</evidence>
<dbReference type="AlphaFoldDB" id="A0A223AQQ1"/>
<dbReference type="OrthoDB" id="5243123at2"/>
<dbReference type="EMBL" id="CP016199">
    <property type="protein sequence ID" value="ASS37304.1"/>
    <property type="molecule type" value="Genomic_DNA"/>
</dbReference>
<keyword evidence="4" id="KW-1185">Reference proteome</keyword>
<proteinExistence type="predicted"/>
<reference evidence="4" key="1">
    <citation type="submission" date="2016-05" db="EMBL/GenBank/DDBJ databases">
        <authorList>
            <person name="Holder M.E."/>
            <person name="Ajami N.J."/>
            <person name="Petrosino J.F."/>
        </authorList>
    </citation>
    <scope>NUCLEOTIDE SEQUENCE [LARGE SCALE GENOMIC DNA]</scope>
    <source>
        <strain evidence="4">ATCC 700696</strain>
    </source>
</reference>
<dbReference type="InterPro" id="IPR053941">
    <property type="entry name" value="Csm6_HEPN"/>
</dbReference>
<evidence type="ECO:0000259" key="2">
    <source>
        <dbReference type="Pfam" id="PF22208"/>
    </source>
</evidence>
<protein>
    <recommendedName>
        <fullName evidence="5">CRISPR-associated protein Csm6</fullName>
    </recommendedName>
</protein>
<organism evidence="3 4">
    <name type="scientific">Mogibacterium pumilum</name>
    <dbReference type="NCBI Taxonomy" id="86332"/>
    <lineage>
        <taxon>Bacteria</taxon>
        <taxon>Bacillati</taxon>
        <taxon>Bacillota</taxon>
        <taxon>Clostridia</taxon>
        <taxon>Peptostreptococcales</taxon>
        <taxon>Anaerovoracaceae</taxon>
        <taxon>Mogibacterium</taxon>
    </lineage>
</organism>
<evidence type="ECO:0000313" key="3">
    <source>
        <dbReference type="EMBL" id="ASS37304.1"/>
    </source>
</evidence>
<dbReference type="InterPro" id="IPR053955">
    <property type="entry name" value="Csm6_CARF"/>
</dbReference>
<feature type="domain" description="Csm6 HEPN" evidence="1">
    <location>
        <begin position="260"/>
        <end position="313"/>
    </location>
</feature>
<dbReference type="Pfam" id="PF22208">
    <property type="entry name" value="Cas_Csm6_CARF"/>
    <property type="match status" value="1"/>
</dbReference>
<sequence>MKRILFSPVGSTDPISSQRDGALLHIIREYRPDKVILFLSKEINGYENTDNRYSYCLNKLQEMMGKKIEFEWMIREDLVDVHLFDPILLDFKEILEDLCSSIEEEDELLLNISSGSPAMKSALQTLTAFTERPMIPIQVSSPNKEVNTHEDVKGDYDVELQWELNLDNSDETFENRCAKSNITNLNTEIRRSIIQEHIEAYDYRAALDVANSVRDYISKDAISLIEAGSARLKLDKSNCEKKAKSVKYDIYPIKQGDHWNIFEYLMIMKIKLEKEEYADYIRSISPVFLKLLEMIIKKTQIVDLNSLVRFDKRSGSAWVKETNKYVKSFDYIAIID</sequence>